<protein>
    <submittedName>
        <fullName evidence="1">Uncharacterized protein</fullName>
    </submittedName>
</protein>
<dbReference type="EMBL" id="JACWMY010000008">
    <property type="protein sequence ID" value="MBD1365382.1"/>
    <property type="molecule type" value="Genomic_DNA"/>
</dbReference>
<reference evidence="1 2" key="1">
    <citation type="submission" date="2020-09" db="EMBL/GenBank/DDBJ databases">
        <title>Novel species of Mucilaginibacter isolated from a glacier on the Tibetan Plateau.</title>
        <authorList>
            <person name="Liu Q."/>
            <person name="Xin Y.-H."/>
        </authorList>
    </citation>
    <scope>NUCLEOTIDE SEQUENCE [LARGE SCALE GENOMIC DNA]</scope>
    <source>
        <strain evidence="1 2">ZT4R22</strain>
    </source>
</reference>
<comment type="caution">
    <text evidence="1">The sequence shown here is derived from an EMBL/GenBank/DDBJ whole genome shotgun (WGS) entry which is preliminary data.</text>
</comment>
<evidence type="ECO:0000313" key="2">
    <source>
        <dbReference type="Proteomes" id="UP000606600"/>
    </source>
</evidence>
<name>A0ABR7WSV4_9SPHI</name>
<evidence type="ECO:0000313" key="1">
    <source>
        <dbReference type="EMBL" id="MBD1365382.1"/>
    </source>
</evidence>
<dbReference type="RefSeq" id="WP_191190042.1">
    <property type="nucleotide sequence ID" value="NZ_JACWMY010000008.1"/>
</dbReference>
<keyword evidence="2" id="KW-1185">Reference proteome</keyword>
<sequence>MLLERHFSNLTNDLDPFQRGNIIYYCLSFEHGRHAGPQLESYEMRSRGKAEDQVHFVTDETRPFKREALASKVGWTIRIGKKIHDLRAAGGERFTFIFDPLPMHTFIRHLVEIRLKNHLKTKGR</sequence>
<dbReference type="Proteomes" id="UP000606600">
    <property type="component" value="Unassembled WGS sequence"/>
</dbReference>
<accession>A0ABR7WSV4</accession>
<proteinExistence type="predicted"/>
<organism evidence="1 2">
    <name type="scientific">Mucilaginibacter pankratovii</name>
    <dbReference type="NCBI Taxonomy" id="2772110"/>
    <lineage>
        <taxon>Bacteria</taxon>
        <taxon>Pseudomonadati</taxon>
        <taxon>Bacteroidota</taxon>
        <taxon>Sphingobacteriia</taxon>
        <taxon>Sphingobacteriales</taxon>
        <taxon>Sphingobacteriaceae</taxon>
        <taxon>Mucilaginibacter</taxon>
    </lineage>
</organism>
<gene>
    <name evidence="1" type="ORF">IDJ77_16330</name>
</gene>